<dbReference type="GO" id="GO:0005198">
    <property type="term" value="F:structural molecule activity"/>
    <property type="evidence" value="ECO:0007669"/>
    <property type="project" value="InterPro"/>
</dbReference>
<name>A0A8J3ABR9_9ACTN</name>
<comment type="subcellular location">
    <subcellularLocation>
        <location evidence="2">Gas vesicle</location>
    </subcellularLocation>
</comment>
<dbReference type="Proteomes" id="UP000650511">
    <property type="component" value="Unassembled WGS sequence"/>
</dbReference>
<evidence type="ECO:0000313" key="4">
    <source>
        <dbReference type="Proteomes" id="UP000650511"/>
    </source>
</evidence>
<dbReference type="GO" id="GO:0031411">
    <property type="term" value="C:gas vesicle"/>
    <property type="evidence" value="ECO:0007669"/>
    <property type="project" value="UniProtKB-SubCell"/>
</dbReference>
<evidence type="ECO:0008006" key="5">
    <source>
        <dbReference type="Google" id="ProtNLM"/>
    </source>
</evidence>
<organism evidence="3 4">
    <name type="scientific">Egicoccus halophilus</name>
    <dbReference type="NCBI Taxonomy" id="1670830"/>
    <lineage>
        <taxon>Bacteria</taxon>
        <taxon>Bacillati</taxon>
        <taxon>Actinomycetota</taxon>
        <taxon>Nitriliruptoria</taxon>
        <taxon>Egicoccales</taxon>
        <taxon>Egicoccaceae</taxon>
        <taxon>Egicoccus</taxon>
    </lineage>
</organism>
<evidence type="ECO:0000256" key="1">
    <source>
        <dbReference type="ARBA" id="ARBA00022987"/>
    </source>
</evidence>
<keyword evidence="4" id="KW-1185">Reference proteome</keyword>
<accession>A0A8J3ABR9</accession>
<dbReference type="AlphaFoldDB" id="A0A8J3ABR9"/>
<dbReference type="InterPro" id="IPR000638">
    <property type="entry name" value="Gas-vesicle_GvpA-like"/>
</dbReference>
<dbReference type="EMBL" id="BMHA01000010">
    <property type="protein sequence ID" value="GGI07912.1"/>
    <property type="molecule type" value="Genomic_DNA"/>
</dbReference>
<dbReference type="Pfam" id="PF00741">
    <property type="entry name" value="Gas_vesicle"/>
    <property type="match status" value="1"/>
</dbReference>
<keyword evidence="1" id="KW-0304">Gas vesicle</keyword>
<proteinExistence type="predicted"/>
<dbReference type="GO" id="GO:0012506">
    <property type="term" value="C:vesicle membrane"/>
    <property type="evidence" value="ECO:0007669"/>
    <property type="project" value="InterPro"/>
</dbReference>
<reference evidence="3" key="1">
    <citation type="journal article" date="2014" name="Int. J. Syst. Evol. Microbiol.">
        <title>Complete genome sequence of Corynebacterium casei LMG S-19264T (=DSM 44701T), isolated from a smear-ripened cheese.</title>
        <authorList>
            <consortium name="US DOE Joint Genome Institute (JGI-PGF)"/>
            <person name="Walter F."/>
            <person name="Albersmeier A."/>
            <person name="Kalinowski J."/>
            <person name="Ruckert C."/>
        </authorList>
    </citation>
    <scope>NUCLEOTIDE SEQUENCE</scope>
    <source>
        <strain evidence="3">CGMCC 1.14988</strain>
    </source>
</reference>
<comment type="caution">
    <text evidence="3">The sequence shown here is derived from an EMBL/GenBank/DDBJ whole genome shotgun (WGS) entry which is preliminary data.</text>
</comment>
<evidence type="ECO:0000256" key="2">
    <source>
        <dbReference type="ARBA" id="ARBA00035108"/>
    </source>
</evidence>
<dbReference type="OrthoDB" id="4961198at2"/>
<sequence>MDEPAALEPTRDVRATLPELIEVLLNRGVYLDLDLIIAVADIPLIGVNLRATLAGMQTMLDHGMLRDWDAATREWVRRSSIQDVPFEDGEQLAVHMTGSYLQRDFAEIWRPGNLYLTDRRLFAFRREPRELLWQAPLEAIRDVRLQMQRTVGGEPRPRLRLELADDDHALLTAADPLRLYTGLRVALERHGVALPEQPIEIAEQDERPLLEGHVWYQEPRVGAPLWRGGTGRISRDAVLSWISPHDARAAVVVRREQIRGVELVSDRTPTGSGRVLVVHTDGGSIRLAPSDPPRWQQAVRALAAQDVPAVDAGEGDGAHSR</sequence>
<reference evidence="3" key="2">
    <citation type="submission" date="2020-09" db="EMBL/GenBank/DDBJ databases">
        <authorList>
            <person name="Sun Q."/>
            <person name="Zhou Y."/>
        </authorList>
    </citation>
    <scope>NUCLEOTIDE SEQUENCE</scope>
    <source>
        <strain evidence="3">CGMCC 1.14988</strain>
    </source>
</reference>
<dbReference type="RefSeq" id="WP_130648927.1">
    <property type="nucleotide sequence ID" value="NZ_BMHA01000010.1"/>
</dbReference>
<evidence type="ECO:0000313" key="3">
    <source>
        <dbReference type="EMBL" id="GGI07912.1"/>
    </source>
</evidence>
<gene>
    <name evidence="3" type="ORF">GCM10011354_26450</name>
</gene>
<protein>
    <recommendedName>
        <fullName evidence="5">Gas vesicle protein</fullName>
    </recommendedName>
</protein>